<accession>A0A816W105</accession>
<protein>
    <submittedName>
        <fullName evidence="1">(rape) hypothetical protein</fullName>
    </submittedName>
</protein>
<organism evidence="1">
    <name type="scientific">Brassica napus</name>
    <name type="common">Rape</name>
    <dbReference type="NCBI Taxonomy" id="3708"/>
    <lineage>
        <taxon>Eukaryota</taxon>
        <taxon>Viridiplantae</taxon>
        <taxon>Streptophyta</taxon>
        <taxon>Embryophyta</taxon>
        <taxon>Tracheophyta</taxon>
        <taxon>Spermatophyta</taxon>
        <taxon>Magnoliopsida</taxon>
        <taxon>eudicotyledons</taxon>
        <taxon>Gunneridae</taxon>
        <taxon>Pentapetalae</taxon>
        <taxon>rosids</taxon>
        <taxon>malvids</taxon>
        <taxon>Brassicales</taxon>
        <taxon>Brassicaceae</taxon>
        <taxon>Brassiceae</taxon>
        <taxon>Brassica</taxon>
    </lineage>
</organism>
<dbReference type="AlphaFoldDB" id="A0A816W105"/>
<dbReference type="EMBL" id="HG994357">
    <property type="protein sequence ID" value="CAF2126997.1"/>
    <property type="molecule type" value="Genomic_DNA"/>
</dbReference>
<name>A0A816W105_BRANA</name>
<proteinExistence type="predicted"/>
<dbReference type="Gramene" id="CDX73923">
    <property type="protein sequence ID" value="CDX73923"/>
    <property type="gene ID" value="GSBRNA2T00111651001"/>
</dbReference>
<gene>
    <name evidence="1" type="ORF">DARMORV10_A03P36570.1</name>
</gene>
<sequence length="44" mass="5039">MASPRRSWSLPLLPPEIIQEIFYRTPAEALVRTKGRGFRGRARG</sequence>
<reference evidence="1" key="1">
    <citation type="submission" date="2021-01" db="EMBL/GenBank/DDBJ databases">
        <authorList>
            <consortium name="Genoscope - CEA"/>
            <person name="William W."/>
        </authorList>
    </citation>
    <scope>NUCLEOTIDE SEQUENCE</scope>
</reference>
<evidence type="ECO:0000313" key="1">
    <source>
        <dbReference type="EMBL" id="CAF2126997.1"/>
    </source>
</evidence>
<dbReference type="Proteomes" id="UP001295469">
    <property type="component" value="Chromosome A03"/>
</dbReference>